<protein>
    <recommendedName>
        <fullName evidence="4">XRE family transcriptional regulator</fullName>
    </recommendedName>
</protein>
<dbReference type="Proteomes" id="UP000313645">
    <property type="component" value="Unassembled WGS sequence"/>
</dbReference>
<dbReference type="RefSeq" id="WP_131480486.1">
    <property type="nucleotide sequence ID" value="NZ_SJDL01000008.1"/>
</dbReference>
<proteinExistence type="predicted"/>
<evidence type="ECO:0000313" key="2">
    <source>
        <dbReference type="EMBL" id="TBW57433.1"/>
    </source>
</evidence>
<evidence type="ECO:0000256" key="1">
    <source>
        <dbReference type="SAM" id="MobiDB-lite"/>
    </source>
</evidence>
<comment type="caution">
    <text evidence="2">The sequence shown here is derived from an EMBL/GenBank/DDBJ whole genome shotgun (WGS) entry which is preliminary data.</text>
</comment>
<reference evidence="2 3" key="1">
    <citation type="submission" date="2019-02" db="EMBL/GenBank/DDBJ databases">
        <title>Marinobacter halodurans sp. nov., a marine bacterium isolated from sea tidal flat.</title>
        <authorList>
            <person name="Yoo Y."/>
            <person name="Lee D.W."/>
            <person name="Kim B.S."/>
            <person name="Kim J.-J."/>
        </authorList>
    </citation>
    <scope>NUCLEOTIDE SEQUENCE [LARGE SCALE GENOMIC DNA]</scope>
    <source>
        <strain evidence="2 3">YJ-S3-2</strain>
    </source>
</reference>
<dbReference type="EMBL" id="SJDL01000008">
    <property type="protein sequence ID" value="TBW57433.1"/>
    <property type="molecule type" value="Genomic_DNA"/>
</dbReference>
<sequence>MTQRQPNSVDNKPPQTPAPSLAEAFGARFRAALMYARLTPAGLYRRLVNDYGLSLSRASIYDAYDGRVARPKYVYEVAEITGVNLPWLIQGRGVMVDISGRVSSREEADRLLRITLRQHVIPTNRNDLIRVADRFLDKLYHHDLSATQSDLLDRLLLVLNKADSDQLAGLAVFMDELTSS</sequence>
<evidence type="ECO:0008006" key="4">
    <source>
        <dbReference type="Google" id="ProtNLM"/>
    </source>
</evidence>
<organism evidence="2 3">
    <name type="scientific">Marinobacter halodurans</name>
    <dbReference type="NCBI Taxonomy" id="2528979"/>
    <lineage>
        <taxon>Bacteria</taxon>
        <taxon>Pseudomonadati</taxon>
        <taxon>Pseudomonadota</taxon>
        <taxon>Gammaproteobacteria</taxon>
        <taxon>Pseudomonadales</taxon>
        <taxon>Marinobacteraceae</taxon>
        <taxon>Marinobacter</taxon>
    </lineage>
</organism>
<evidence type="ECO:0000313" key="3">
    <source>
        <dbReference type="Proteomes" id="UP000313645"/>
    </source>
</evidence>
<feature type="compositionally biased region" description="Polar residues" evidence="1">
    <location>
        <begin position="1"/>
        <end position="10"/>
    </location>
</feature>
<keyword evidence="3" id="KW-1185">Reference proteome</keyword>
<gene>
    <name evidence="2" type="ORF">EZI54_07175</name>
</gene>
<name>A0ABY1ZMF1_9GAMM</name>
<feature type="region of interest" description="Disordered" evidence="1">
    <location>
        <begin position="1"/>
        <end position="20"/>
    </location>
</feature>
<accession>A0ABY1ZMF1</accession>